<comment type="caution">
    <text evidence="1">The sequence shown here is derived from an EMBL/GenBank/DDBJ whole genome shotgun (WGS) entry which is preliminary data.</text>
</comment>
<name>X0TMA1_9ZZZZ</name>
<dbReference type="EMBL" id="BARS01012618">
    <property type="protein sequence ID" value="GAF88386.1"/>
    <property type="molecule type" value="Genomic_DNA"/>
</dbReference>
<organism evidence="1">
    <name type="scientific">marine sediment metagenome</name>
    <dbReference type="NCBI Taxonomy" id="412755"/>
    <lineage>
        <taxon>unclassified sequences</taxon>
        <taxon>metagenomes</taxon>
        <taxon>ecological metagenomes</taxon>
    </lineage>
</organism>
<dbReference type="Gene3D" id="3.90.78.10">
    <property type="entry name" value="UDP-N-acetylenolpyruvoylglucosamine reductase, C-terminal domain"/>
    <property type="match status" value="1"/>
</dbReference>
<dbReference type="SUPFAM" id="SSF56194">
    <property type="entry name" value="Uridine diphospho-N-Acetylenolpyruvylglucosamine reductase, MurB, C-terminal domain"/>
    <property type="match status" value="1"/>
</dbReference>
<dbReference type="GO" id="GO:0008762">
    <property type="term" value="F:UDP-N-acetylmuramate dehydrogenase activity"/>
    <property type="evidence" value="ECO:0007669"/>
    <property type="project" value="InterPro"/>
</dbReference>
<dbReference type="AlphaFoldDB" id="X0TMA1"/>
<proteinExistence type="predicted"/>
<sequence>DIEQLIIFIQKKIKELYKIELVPEVKIIGKH</sequence>
<accession>X0TMA1</accession>
<dbReference type="InterPro" id="IPR036635">
    <property type="entry name" value="MurB_C_sf"/>
</dbReference>
<feature type="non-terminal residue" evidence="1">
    <location>
        <position position="1"/>
    </location>
</feature>
<gene>
    <name evidence="1" type="ORF">S01H1_22379</name>
</gene>
<reference evidence="1" key="1">
    <citation type="journal article" date="2014" name="Front. Microbiol.">
        <title>High frequency of phylogenetically diverse reductive dehalogenase-homologous genes in deep subseafloor sedimentary metagenomes.</title>
        <authorList>
            <person name="Kawai M."/>
            <person name="Futagami T."/>
            <person name="Toyoda A."/>
            <person name="Takaki Y."/>
            <person name="Nishi S."/>
            <person name="Hori S."/>
            <person name="Arai W."/>
            <person name="Tsubouchi T."/>
            <person name="Morono Y."/>
            <person name="Uchiyama I."/>
            <person name="Ito T."/>
            <person name="Fujiyama A."/>
            <person name="Inagaki F."/>
            <person name="Takami H."/>
        </authorList>
    </citation>
    <scope>NUCLEOTIDE SEQUENCE</scope>
    <source>
        <strain evidence="1">Expedition CK06-06</strain>
    </source>
</reference>
<evidence type="ECO:0000313" key="1">
    <source>
        <dbReference type="EMBL" id="GAF88386.1"/>
    </source>
</evidence>
<protein>
    <submittedName>
        <fullName evidence="1">Uncharacterized protein</fullName>
    </submittedName>
</protein>